<comment type="catalytic activity">
    <reaction evidence="1">
        <text>Hydrolysis of (1-&gt;3)-beta-D-glucosidic linkages in (1-&gt;3)-beta-D-glucans.</text>
        <dbReference type="EC" id="3.2.1.39"/>
    </reaction>
</comment>
<evidence type="ECO:0000256" key="7">
    <source>
        <dbReference type="ARBA" id="ARBA00033417"/>
    </source>
</evidence>
<dbReference type="InterPro" id="IPR017853">
    <property type="entry name" value="GH"/>
</dbReference>
<dbReference type="SUPFAM" id="SSF51445">
    <property type="entry name" value="(Trans)glycosidases"/>
    <property type="match status" value="1"/>
</dbReference>
<evidence type="ECO:0000256" key="2">
    <source>
        <dbReference type="ARBA" id="ARBA00008773"/>
    </source>
</evidence>
<dbReference type="Pfam" id="PF00332">
    <property type="entry name" value="Glyco_hydro_17"/>
    <property type="match status" value="1"/>
</dbReference>
<feature type="signal peptide" evidence="9">
    <location>
        <begin position="1"/>
        <end position="21"/>
    </location>
</feature>
<protein>
    <recommendedName>
        <fullName evidence="3">glucan endo-1,3-beta-D-glucosidase</fullName>
        <ecNumber evidence="3">3.2.1.39</ecNumber>
    </recommendedName>
    <alternativeName>
        <fullName evidence="6">(1-&gt;3)-beta-glucan endohydrolase</fullName>
    </alternativeName>
    <alternativeName>
        <fullName evidence="7">Beta-1,3-endoglucanase</fullName>
    </alternativeName>
</protein>
<evidence type="ECO:0000256" key="1">
    <source>
        <dbReference type="ARBA" id="ARBA00000382"/>
    </source>
</evidence>
<keyword evidence="5 10" id="KW-0326">Glycosidase</keyword>
<organism evidence="10 11">
    <name type="scientific">Cajanus cajan</name>
    <name type="common">Pigeon pea</name>
    <name type="synonym">Cajanus indicus</name>
    <dbReference type="NCBI Taxonomy" id="3821"/>
    <lineage>
        <taxon>Eukaryota</taxon>
        <taxon>Viridiplantae</taxon>
        <taxon>Streptophyta</taxon>
        <taxon>Embryophyta</taxon>
        <taxon>Tracheophyta</taxon>
        <taxon>Spermatophyta</taxon>
        <taxon>Magnoliopsida</taxon>
        <taxon>eudicotyledons</taxon>
        <taxon>Gunneridae</taxon>
        <taxon>Pentapetalae</taxon>
        <taxon>rosids</taxon>
        <taxon>fabids</taxon>
        <taxon>Fabales</taxon>
        <taxon>Fabaceae</taxon>
        <taxon>Papilionoideae</taxon>
        <taxon>50 kb inversion clade</taxon>
        <taxon>NPAAA clade</taxon>
        <taxon>indigoferoid/millettioid clade</taxon>
        <taxon>Phaseoleae</taxon>
        <taxon>Cajanus</taxon>
    </lineage>
</organism>
<evidence type="ECO:0000256" key="6">
    <source>
        <dbReference type="ARBA" id="ARBA00033335"/>
    </source>
</evidence>
<dbReference type="Proteomes" id="UP000075243">
    <property type="component" value="Chromosome 3"/>
</dbReference>
<dbReference type="GO" id="GO:0005975">
    <property type="term" value="P:carbohydrate metabolic process"/>
    <property type="evidence" value="ECO:0007669"/>
    <property type="project" value="InterPro"/>
</dbReference>
<sequence length="150" mass="16720">MLRLRRLVCVLASSFPPSAGAFSADTASVIKEIVAILLQHGSPININTYPYYAYASDPQHISLDYALFKSESPVVTDGSFQYYNLFDAQLDAYHAAFEKIGVSNITLTVTETGWPTAGNEPIRECRRKKSELKEVRTEKCDFGSARTLYL</sequence>
<evidence type="ECO:0000313" key="11">
    <source>
        <dbReference type="Proteomes" id="UP000075243"/>
    </source>
</evidence>
<keyword evidence="4 10" id="KW-0378">Hydrolase</keyword>
<dbReference type="InterPro" id="IPR000490">
    <property type="entry name" value="Glyco_hydro_17"/>
</dbReference>
<dbReference type="InterPro" id="IPR044965">
    <property type="entry name" value="Glyco_hydro_17_plant"/>
</dbReference>
<evidence type="ECO:0000313" key="10">
    <source>
        <dbReference type="EMBL" id="KYP70028.1"/>
    </source>
</evidence>
<evidence type="ECO:0000256" key="8">
    <source>
        <dbReference type="RuleBase" id="RU004335"/>
    </source>
</evidence>
<gene>
    <name evidence="10" type="ORF">KK1_009236</name>
</gene>
<accession>A0A151TSQ9</accession>
<evidence type="ECO:0000256" key="4">
    <source>
        <dbReference type="ARBA" id="ARBA00022801"/>
    </source>
</evidence>
<keyword evidence="9" id="KW-0732">Signal</keyword>
<dbReference type="AlphaFoldDB" id="A0A151TSQ9"/>
<proteinExistence type="inferred from homology"/>
<keyword evidence="11" id="KW-1185">Reference proteome</keyword>
<dbReference type="Gene3D" id="3.20.20.80">
    <property type="entry name" value="Glycosidases"/>
    <property type="match status" value="1"/>
</dbReference>
<evidence type="ECO:0000256" key="5">
    <source>
        <dbReference type="ARBA" id="ARBA00023295"/>
    </source>
</evidence>
<dbReference type="EMBL" id="CM003605">
    <property type="protein sequence ID" value="KYP70028.1"/>
    <property type="molecule type" value="Genomic_DNA"/>
</dbReference>
<dbReference type="EC" id="3.2.1.39" evidence="3"/>
<dbReference type="Gramene" id="C.cajan_08977.t">
    <property type="protein sequence ID" value="C.cajan_08977.t.cds1"/>
    <property type="gene ID" value="C.cajan_08977"/>
</dbReference>
<evidence type="ECO:0000256" key="3">
    <source>
        <dbReference type="ARBA" id="ARBA00012780"/>
    </source>
</evidence>
<comment type="similarity">
    <text evidence="2 8">Belongs to the glycosyl hydrolase 17 family.</text>
</comment>
<dbReference type="STRING" id="3821.A0A151TSQ9"/>
<dbReference type="PANTHER" id="PTHR32227">
    <property type="entry name" value="GLUCAN ENDO-1,3-BETA-GLUCOSIDASE BG1-RELATED-RELATED"/>
    <property type="match status" value="1"/>
</dbReference>
<dbReference type="GO" id="GO:0042973">
    <property type="term" value="F:glucan endo-1,3-beta-D-glucosidase activity"/>
    <property type="evidence" value="ECO:0007669"/>
    <property type="project" value="UniProtKB-EC"/>
</dbReference>
<dbReference type="OMA" id="NEPIREC"/>
<name>A0A151TSQ9_CAJCA</name>
<evidence type="ECO:0000256" key="9">
    <source>
        <dbReference type="SAM" id="SignalP"/>
    </source>
</evidence>
<feature type="chain" id="PRO_5007589282" description="glucan endo-1,3-beta-D-glucosidase" evidence="9">
    <location>
        <begin position="22"/>
        <end position="150"/>
    </location>
</feature>
<reference evidence="10 11" key="1">
    <citation type="journal article" date="2012" name="Nat. Biotechnol.">
        <title>Draft genome sequence of pigeonpea (Cajanus cajan), an orphan legume crop of resource-poor farmers.</title>
        <authorList>
            <person name="Varshney R.K."/>
            <person name="Chen W."/>
            <person name="Li Y."/>
            <person name="Bharti A.K."/>
            <person name="Saxena R.K."/>
            <person name="Schlueter J.A."/>
            <person name="Donoghue M.T."/>
            <person name="Azam S."/>
            <person name="Fan G."/>
            <person name="Whaley A.M."/>
            <person name="Farmer A.D."/>
            <person name="Sheridan J."/>
            <person name="Iwata A."/>
            <person name="Tuteja R."/>
            <person name="Penmetsa R.V."/>
            <person name="Wu W."/>
            <person name="Upadhyaya H.D."/>
            <person name="Yang S.P."/>
            <person name="Shah T."/>
            <person name="Saxena K.B."/>
            <person name="Michael T."/>
            <person name="McCombie W.R."/>
            <person name="Yang B."/>
            <person name="Zhang G."/>
            <person name="Yang H."/>
            <person name="Wang J."/>
            <person name="Spillane C."/>
            <person name="Cook D.R."/>
            <person name="May G.D."/>
            <person name="Xu X."/>
            <person name="Jackson S.A."/>
        </authorList>
    </citation>
    <scope>NUCLEOTIDE SEQUENCE [LARGE SCALE GENOMIC DNA]</scope>
    <source>
        <strain evidence="11">cv. Asha</strain>
    </source>
</reference>